<evidence type="ECO:0000313" key="2">
    <source>
        <dbReference type="Proteomes" id="UP000320762"/>
    </source>
</evidence>
<sequence>MCFQCNNGECKLRETLQRPSATHNYVYAVHALEEIRAARTRLEMENGEEEIRIERYKKCIKEHRMRNESDHGRKAEPDAAEFMEAEEQWRKMRAIRKKREEEESNLRDEIEYYKKMVRQHLNAKRVTD</sequence>
<dbReference type="AlphaFoldDB" id="A0A550BSJ7"/>
<dbReference type="Proteomes" id="UP000320762">
    <property type="component" value="Unassembled WGS sequence"/>
</dbReference>
<proteinExistence type="predicted"/>
<protein>
    <submittedName>
        <fullName evidence="1">Uncharacterized protein</fullName>
    </submittedName>
</protein>
<reference evidence="1 2" key="1">
    <citation type="journal article" date="2019" name="New Phytol.">
        <title>Comparative genomics reveals unique wood-decay strategies and fruiting body development in the Schizophyllaceae.</title>
        <authorList>
            <person name="Almasi E."/>
            <person name="Sahu N."/>
            <person name="Krizsan K."/>
            <person name="Balint B."/>
            <person name="Kovacs G.M."/>
            <person name="Kiss B."/>
            <person name="Cseklye J."/>
            <person name="Drula E."/>
            <person name="Henrissat B."/>
            <person name="Nagy I."/>
            <person name="Chovatia M."/>
            <person name="Adam C."/>
            <person name="LaButti K."/>
            <person name="Lipzen A."/>
            <person name="Riley R."/>
            <person name="Grigoriev I.V."/>
            <person name="Nagy L.G."/>
        </authorList>
    </citation>
    <scope>NUCLEOTIDE SEQUENCE [LARGE SCALE GENOMIC DNA]</scope>
    <source>
        <strain evidence="1 2">NL-1724</strain>
    </source>
</reference>
<organism evidence="1 2">
    <name type="scientific">Schizophyllum amplum</name>
    <dbReference type="NCBI Taxonomy" id="97359"/>
    <lineage>
        <taxon>Eukaryota</taxon>
        <taxon>Fungi</taxon>
        <taxon>Dikarya</taxon>
        <taxon>Basidiomycota</taxon>
        <taxon>Agaricomycotina</taxon>
        <taxon>Agaricomycetes</taxon>
        <taxon>Agaricomycetidae</taxon>
        <taxon>Agaricales</taxon>
        <taxon>Schizophyllaceae</taxon>
        <taxon>Schizophyllum</taxon>
    </lineage>
</organism>
<gene>
    <name evidence="1" type="ORF">BD626DRAFT_577380</name>
</gene>
<comment type="caution">
    <text evidence="1">The sequence shown here is derived from an EMBL/GenBank/DDBJ whole genome shotgun (WGS) entry which is preliminary data.</text>
</comment>
<name>A0A550BSJ7_9AGAR</name>
<evidence type="ECO:0000313" key="1">
    <source>
        <dbReference type="EMBL" id="TRM55514.1"/>
    </source>
</evidence>
<dbReference type="EMBL" id="VDMD01000125">
    <property type="protein sequence ID" value="TRM55514.1"/>
    <property type="molecule type" value="Genomic_DNA"/>
</dbReference>
<accession>A0A550BSJ7</accession>
<keyword evidence="2" id="KW-1185">Reference proteome</keyword>